<dbReference type="InterPro" id="IPR013538">
    <property type="entry name" value="ASHA1/2-like_C"/>
</dbReference>
<evidence type="ECO:0000256" key="1">
    <source>
        <dbReference type="ARBA" id="ARBA00006817"/>
    </source>
</evidence>
<dbReference type="Gene3D" id="3.30.530.20">
    <property type="match status" value="1"/>
</dbReference>
<sequence length="137" mass="16244">MKSITLEIEIKADMDRVWEYWTQPNHIIHWNFASEDWCCPSAENQMVPNGKFSWRMEAKDGSVGFDFEGIYDQVVTNKLITYRMLDDRAVTIKFLQLDDCILLQETFETEDIHSAEHQRAGWQSILENFKKYVESEK</sequence>
<dbReference type="InterPro" id="IPR023393">
    <property type="entry name" value="START-like_dom_sf"/>
</dbReference>
<accession>A0A6N9NSI1</accession>
<dbReference type="Proteomes" id="UP000470771">
    <property type="component" value="Unassembled WGS sequence"/>
</dbReference>
<comment type="caution">
    <text evidence="3">The sequence shown here is derived from an EMBL/GenBank/DDBJ whole genome shotgun (WGS) entry which is preliminary data.</text>
</comment>
<dbReference type="SUPFAM" id="SSF55961">
    <property type="entry name" value="Bet v1-like"/>
    <property type="match status" value="1"/>
</dbReference>
<name>A0A6N9NSI1_9FLAO</name>
<reference evidence="3 4" key="1">
    <citation type="submission" date="2019-12" db="EMBL/GenBank/DDBJ databases">
        <authorList>
            <person name="Zhao J."/>
        </authorList>
    </citation>
    <scope>NUCLEOTIDE SEQUENCE [LARGE SCALE GENOMIC DNA]</scope>
    <source>
        <strain evidence="3 4">S-15</strain>
    </source>
</reference>
<organism evidence="3 4">
    <name type="scientific">Acidiluteibacter ferrifornacis</name>
    <dbReference type="NCBI Taxonomy" id="2692424"/>
    <lineage>
        <taxon>Bacteria</taxon>
        <taxon>Pseudomonadati</taxon>
        <taxon>Bacteroidota</taxon>
        <taxon>Flavobacteriia</taxon>
        <taxon>Flavobacteriales</taxon>
        <taxon>Cryomorphaceae</taxon>
        <taxon>Acidiluteibacter</taxon>
    </lineage>
</organism>
<keyword evidence="4" id="KW-1185">Reference proteome</keyword>
<feature type="domain" description="Activator of Hsp90 ATPase homologue 1/2-like C-terminal" evidence="2">
    <location>
        <begin position="12"/>
        <end position="134"/>
    </location>
</feature>
<dbReference type="Pfam" id="PF08327">
    <property type="entry name" value="AHSA1"/>
    <property type="match status" value="1"/>
</dbReference>
<evidence type="ECO:0000259" key="2">
    <source>
        <dbReference type="Pfam" id="PF08327"/>
    </source>
</evidence>
<proteinExistence type="inferred from homology"/>
<dbReference type="RefSeq" id="WP_160634294.1">
    <property type="nucleotide sequence ID" value="NZ_WWNE01000018.1"/>
</dbReference>
<protein>
    <submittedName>
        <fullName evidence="3">Polyketide cyclase</fullName>
    </submittedName>
</protein>
<dbReference type="EMBL" id="WWNE01000018">
    <property type="protein sequence ID" value="NBG67345.1"/>
    <property type="molecule type" value="Genomic_DNA"/>
</dbReference>
<evidence type="ECO:0000313" key="4">
    <source>
        <dbReference type="Proteomes" id="UP000470771"/>
    </source>
</evidence>
<evidence type="ECO:0000313" key="3">
    <source>
        <dbReference type="EMBL" id="NBG67345.1"/>
    </source>
</evidence>
<gene>
    <name evidence="3" type="ORF">GQN54_14550</name>
</gene>
<comment type="similarity">
    <text evidence="1">Belongs to the AHA1 family.</text>
</comment>
<dbReference type="AlphaFoldDB" id="A0A6N9NSI1"/>